<proteinExistence type="predicted"/>
<accession>A0ACB0KSP3</accession>
<comment type="caution">
    <text evidence="1">The sequence shown here is derived from an EMBL/GenBank/DDBJ whole genome shotgun (WGS) entry which is preliminary data.</text>
</comment>
<gene>
    <name evidence="1" type="ORF">MILVUS5_LOCUS26206</name>
</gene>
<reference evidence="1" key="1">
    <citation type="submission" date="2023-10" db="EMBL/GenBank/DDBJ databases">
        <authorList>
            <person name="Rodriguez Cubillos JULIANA M."/>
            <person name="De Vega J."/>
        </authorList>
    </citation>
    <scope>NUCLEOTIDE SEQUENCE</scope>
</reference>
<evidence type="ECO:0000313" key="2">
    <source>
        <dbReference type="Proteomes" id="UP001177021"/>
    </source>
</evidence>
<keyword evidence="2" id="KW-1185">Reference proteome</keyword>
<sequence length="174" mass="19323">MAFVHFIIALLFALALATIDPSSSHMVKGRVSCNDCTQDYDFSGIKVSMKCEGVKNLAMATTQHDGSFMVDLSTYHPKPLSYDNCHVKILGGPYKIYATRKNQFSQIVKDKEGNSYTISTPLSFFTSCPKNKECKVEKNNEFGSSKTINFPLPPAWGLAPSSYYLPYFPIIGIP</sequence>
<name>A0ACB0KSP3_TRIPR</name>
<evidence type="ECO:0000313" key="1">
    <source>
        <dbReference type="EMBL" id="CAJ2660202.1"/>
    </source>
</evidence>
<organism evidence="1 2">
    <name type="scientific">Trifolium pratense</name>
    <name type="common">Red clover</name>
    <dbReference type="NCBI Taxonomy" id="57577"/>
    <lineage>
        <taxon>Eukaryota</taxon>
        <taxon>Viridiplantae</taxon>
        <taxon>Streptophyta</taxon>
        <taxon>Embryophyta</taxon>
        <taxon>Tracheophyta</taxon>
        <taxon>Spermatophyta</taxon>
        <taxon>Magnoliopsida</taxon>
        <taxon>eudicotyledons</taxon>
        <taxon>Gunneridae</taxon>
        <taxon>Pentapetalae</taxon>
        <taxon>rosids</taxon>
        <taxon>fabids</taxon>
        <taxon>Fabales</taxon>
        <taxon>Fabaceae</taxon>
        <taxon>Papilionoideae</taxon>
        <taxon>50 kb inversion clade</taxon>
        <taxon>NPAAA clade</taxon>
        <taxon>Hologalegina</taxon>
        <taxon>IRL clade</taxon>
        <taxon>Trifolieae</taxon>
        <taxon>Trifolium</taxon>
    </lineage>
</organism>
<dbReference type="Proteomes" id="UP001177021">
    <property type="component" value="Unassembled WGS sequence"/>
</dbReference>
<protein>
    <submittedName>
        <fullName evidence="1">Uncharacterized protein</fullName>
    </submittedName>
</protein>
<dbReference type="EMBL" id="CASHSV030000311">
    <property type="protein sequence ID" value="CAJ2660202.1"/>
    <property type="molecule type" value="Genomic_DNA"/>
</dbReference>